<dbReference type="SUPFAM" id="SSF49503">
    <property type="entry name" value="Cupredoxins"/>
    <property type="match status" value="1"/>
</dbReference>
<keyword evidence="4" id="KW-1185">Reference proteome</keyword>
<gene>
    <name evidence="3" type="primary">ga07086</name>
    <name evidence="3" type="ORF">PR202_ga07086</name>
</gene>
<dbReference type="InterPro" id="IPR003245">
    <property type="entry name" value="Phytocyanin_dom"/>
</dbReference>
<evidence type="ECO:0000259" key="2">
    <source>
        <dbReference type="PROSITE" id="PS51485"/>
    </source>
</evidence>
<keyword evidence="1" id="KW-0732">Signal</keyword>
<dbReference type="PANTHER" id="PTHR33021:SF261">
    <property type="entry name" value="OS02G0256800 PROTEIN"/>
    <property type="match status" value="1"/>
</dbReference>
<dbReference type="GO" id="GO:0005886">
    <property type="term" value="C:plasma membrane"/>
    <property type="evidence" value="ECO:0007669"/>
    <property type="project" value="TreeGrafter"/>
</dbReference>
<accession>A0AAV5BYA1</accession>
<feature type="chain" id="PRO_5043708360" description="Phytocyanin domain-containing protein" evidence="1">
    <location>
        <begin position="30"/>
        <end position="131"/>
    </location>
</feature>
<dbReference type="Proteomes" id="UP001054889">
    <property type="component" value="Unassembled WGS sequence"/>
</dbReference>
<evidence type="ECO:0000313" key="3">
    <source>
        <dbReference type="EMBL" id="GJM90775.1"/>
    </source>
</evidence>
<feature type="signal peptide" evidence="1">
    <location>
        <begin position="1"/>
        <end position="29"/>
    </location>
</feature>
<organism evidence="3 4">
    <name type="scientific">Eleusine coracana subsp. coracana</name>
    <dbReference type="NCBI Taxonomy" id="191504"/>
    <lineage>
        <taxon>Eukaryota</taxon>
        <taxon>Viridiplantae</taxon>
        <taxon>Streptophyta</taxon>
        <taxon>Embryophyta</taxon>
        <taxon>Tracheophyta</taxon>
        <taxon>Spermatophyta</taxon>
        <taxon>Magnoliopsida</taxon>
        <taxon>Liliopsida</taxon>
        <taxon>Poales</taxon>
        <taxon>Poaceae</taxon>
        <taxon>PACMAD clade</taxon>
        <taxon>Chloridoideae</taxon>
        <taxon>Cynodonteae</taxon>
        <taxon>Eleusininae</taxon>
        <taxon>Eleusine</taxon>
    </lineage>
</organism>
<evidence type="ECO:0000256" key="1">
    <source>
        <dbReference type="SAM" id="SignalP"/>
    </source>
</evidence>
<evidence type="ECO:0000313" key="4">
    <source>
        <dbReference type="Proteomes" id="UP001054889"/>
    </source>
</evidence>
<dbReference type="InterPro" id="IPR008972">
    <property type="entry name" value="Cupredoxin"/>
</dbReference>
<proteinExistence type="predicted"/>
<dbReference type="EMBL" id="BQKI01000003">
    <property type="protein sequence ID" value="GJM90775.1"/>
    <property type="molecule type" value="Genomic_DNA"/>
</dbReference>
<dbReference type="AlphaFoldDB" id="A0AAV5BYA1"/>
<dbReference type="PROSITE" id="PS51485">
    <property type="entry name" value="PHYTOCYANIN"/>
    <property type="match status" value="1"/>
</dbReference>
<reference evidence="3" key="2">
    <citation type="submission" date="2021-12" db="EMBL/GenBank/DDBJ databases">
        <title>Resequencing data analysis of finger millet.</title>
        <authorList>
            <person name="Hatakeyama M."/>
            <person name="Aluri S."/>
            <person name="Balachadran M.T."/>
            <person name="Sivarajan S.R."/>
            <person name="Poveda L."/>
            <person name="Shimizu-Inatsugi R."/>
            <person name="Schlapbach R."/>
            <person name="Sreeman S.M."/>
            <person name="Shimizu K.K."/>
        </authorList>
    </citation>
    <scope>NUCLEOTIDE SEQUENCE</scope>
</reference>
<reference evidence="3" key="1">
    <citation type="journal article" date="2018" name="DNA Res.">
        <title>Multiple hybrid de novo genome assembly of finger millet, an orphan allotetraploid crop.</title>
        <authorList>
            <person name="Hatakeyama M."/>
            <person name="Aluri S."/>
            <person name="Balachadran M.T."/>
            <person name="Sivarajan S.R."/>
            <person name="Patrignani A."/>
            <person name="Gruter S."/>
            <person name="Poveda L."/>
            <person name="Shimizu-Inatsugi R."/>
            <person name="Baeten J."/>
            <person name="Francoijs K.J."/>
            <person name="Nataraja K.N."/>
            <person name="Reddy Y.A.N."/>
            <person name="Phadnis S."/>
            <person name="Ravikumar R.L."/>
            <person name="Schlapbach R."/>
            <person name="Sreeman S.M."/>
            <person name="Shimizu K.K."/>
        </authorList>
    </citation>
    <scope>NUCLEOTIDE SEQUENCE</scope>
</reference>
<dbReference type="PANTHER" id="PTHR33021">
    <property type="entry name" value="BLUE COPPER PROTEIN"/>
    <property type="match status" value="1"/>
</dbReference>
<dbReference type="Pfam" id="PF02298">
    <property type="entry name" value="Cu_bind_like"/>
    <property type="match status" value="1"/>
</dbReference>
<protein>
    <recommendedName>
        <fullName evidence="2">Phytocyanin domain-containing protein</fullName>
    </recommendedName>
</protein>
<comment type="caution">
    <text evidence="3">The sequence shown here is derived from an EMBL/GenBank/DDBJ whole genome shotgun (WGS) entry which is preliminary data.</text>
</comment>
<feature type="domain" description="Phytocyanin" evidence="2">
    <location>
        <begin position="30"/>
        <end position="131"/>
    </location>
</feature>
<dbReference type="Gene3D" id="2.60.40.420">
    <property type="entry name" value="Cupredoxins - blue copper proteins"/>
    <property type="match status" value="1"/>
</dbReference>
<name>A0AAV5BYA1_ELECO</name>
<sequence length="131" mass="14082">MARGSISNTGTGVPMLLLGLICLTTVVQGKEWIVGESKGWSEGVNDIWPAGRHIHAGDTLVFNYDPTIYDVAEVDEVLYNACMVPDGAVRHKTGHDHIQIPECKTGGCKHFFIVGLPGMCNAGMKVAITTE</sequence>
<dbReference type="GO" id="GO:0009055">
    <property type="term" value="F:electron transfer activity"/>
    <property type="evidence" value="ECO:0007669"/>
    <property type="project" value="InterPro"/>
</dbReference>
<dbReference type="InterPro" id="IPR039391">
    <property type="entry name" value="Phytocyanin-like"/>
</dbReference>